<dbReference type="EMBL" id="BAAAPW010000005">
    <property type="protein sequence ID" value="GAA2042879.1"/>
    <property type="molecule type" value="Genomic_DNA"/>
</dbReference>
<evidence type="ECO:0000256" key="2">
    <source>
        <dbReference type="ARBA" id="ARBA00022448"/>
    </source>
</evidence>
<dbReference type="PANTHER" id="PTHR43649:SF14">
    <property type="entry name" value="BLR3389 PROTEIN"/>
    <property type="match status" value="1"/>
</dbReference>
<evidence type="ECO:0000256" key="1">
    <source>
        <dbReference type="ARBA" id="ARBA00008520"/>
    </source>
</evidence>
<evidence type="ECO:0000256" key="3">
    <source>
        <dbReference type="ARBA" id="ARBA00022729"/>
    </source>
</evidence>
<dbReference type="PROSITE" id="PS01037">
    <property type="entry name" value="SBP_BACTERIAL_1"/>
    <property type="match status" value="1"/>
</dbReference>
<evidence type="ECO:0000313" key="4">
    <source>
        <dbReference type="EMBL" id="GAA2042879.1"/>
    </source>
</evidence>
<dbReference type="InterPro" id="IPR006061">
    <property type="entry name" value="SBP_1_CS"/>
</dbReference>
<dbReference type="SUPFAM" id="SSF53850">
    <property type="entry name" value="Periplasmic binding protein-like II"/>
    <property type="match status" value="1"/>
</dbReference>
<comment type="similarity">
    <text evidence="1">Belongs to the bacterial solute-binding protein 1 family.</text>
</comment>
<dbReference type="InterPro" id="IPR050490">
    <property type="entry name" value="Bact_solute-bd_prot1"/>
</dbReference>
<dbReference type="Pfam" id="PF01547">
    <property type="entry name" value="SBP_bac_1"/>
    <property type="match status" value="1"/>
</dbReference>
<name>A0ABP5GC03_9MICO</name>
<comment type="caution">
    <text evidence="4">The sequence shown here is derived from an EMBL/GenBank/DDBJ whole genome shotgun (WGS) entry which is preliminary data.</text>
</comment>
<evidence type="ECO:0000313" key="5">
    <source>
        <dbReference type="Proteomes" id="UP001501196"/>
    </source>
</evidence>
<accession>A0ABP5GC03</accession>
<keyword evidence="3" id="KW-0732">Signal</keyword>
<dbReference type="PANTHER" id="PTHR43649">
    <property type="entry name" value="ARABINOSE-BINDING PROTEIN-RELATED"/>
    <property type="match status" value="1"/>
</dbReference>
<proteinExistence type="inferred from homology"/>
<reference evidence="5" key="1">
    <citation type="journal article" date="2019" name="Int. J. Syst. Evol. Microbiol.">
        <title>The Global Catalogue of Microorganisms (GCM) 10K type strain sequencing project: providing services to taxonomists for standard genome sequencing and annotation.</title>
        <authorList>
            <consortium name="The Broad Institute Genomics Platform"/>
            <consortium name="The Broad Institute Genome Sequencing Center for Infectious Disease"/>
            <person name="Wu L."/>
            <person name="Ma J."/>
        </authorList>
    </citation>
    <scope>NUCLEOTIDE SEQUENCE [LARGE SCALE GENOMIC DNA]</scope>
    <source>
        <strain evidence="5">JCM 15672</strain>
    </source>
</reference>
<organism evidence="4 5">
    <name type="scientific">Agromyces tropicus</name>
    <dbReference type="NCBI Taxonomy" id="555371"/>
    <lineage>
        <taxon>Bacteria</taxon>
        <taxon>Bacillati</taxon>
        <taxon>Actinomycetota</taxon>
        <taxon>Actinomycetes</taxon>
        <taxon>Micrococcales</taxon>
        <taxon>Microbacteriaceae</taxon>
        <taxon>Agromyces</taxon>
    </lineage>
</organism>
<protein>
    <submittedName>
        <fullName evidence="4">Extracellular solute-binding protein</fullName>
    </submittedName>
</protein>
<dbReference type="InterPro" id="IPR006059">
    <property type="entry name" value="SBP"/>
</dbReference>
<dbReference type="Gene3D" id="3.40.190.10">
    <property type="entry name" value="Periplasmic binding protein-like II"/>
    <property type="match status" value="2"/>
</dbReference>
<sequence>MNHNPVPDTRPTRLRLGGRRAVALVASAGLAVSLAACTGGQQNTASNEPASTEIPTDPVELSLWTVQIGPAQEALQNLIDEYEELHPNVTINLEYTESAAFSDTFKLRMSEQDAPDLIECSQGNYMGPLVEAGLIISLEPYDELYGWSDRIAEGFLGPSRMSDDGRSLGAGQLYGLPFAGQLTGLYYNREKVEELGIDTDFETIDEFTAALDTAKEAGETGLMFGNLDGDPGKNVWEQVLSGYEDKQIQREFVQGKEGTDLVTDKAIESVEQYQDWGNQGYFYDGVEGTSRADGYALFTGGEGVFALDGNYVHGTYSEAMGDNLGFTLFPRENAADDPQANGATEKPYCISSMSENPDVAANFLDFIAQEDKAQVLWDGGFVPLLGADSVVSDLPADEELLAAWQTLSDVDGMTYHLGWATPSFQSIEMPNLQEVLANRMEPEAFVESLQQNWEEFYGAAR</sequence>
<keyword evidence="5" id="KW-1185">Reference proteome</keyword>
<keyword evidence="2" id="KW-0813">Transport</keyword>
<dbReference type="Proteomes" id="UP001501196">
    <property type="component" value="Unassembled WGS sequence"/>
</dbReference>
<gene>
    <name evidence="4" type="ORF">GCM10009819_31730</name>
</gene>
<dbReference type="RefSeq" id="WP_344376614.1">
    <property type="nucleotide sequence ID" value="NZ_BAAAPW010000005.1"/>
</dbReference>